<accession>A0A926HU69</accession>
<dbReference type="RefSeq" id="WP_249311367.1">
    <property type="nucleotide sequence ID" value="NZ_JACRSU010000001.1"/>
</dbReference>
<keyword evidence="2" id="KW-1185">Reference proteome</keyword>
<reference evidence="1" key="1">
    <citation type="submission" date="2020-08" db="EMBL/GenBank/DDBJ databases">
        <title>Genome public.</title>
        <authorList>
            <person name="Liu C."/>
            <person name="Sun Q."/>
        </authorList>
    </citation>
    <scope>NUCLEOTIDE SEQUENCE</scope>
    <source>
        <strain evidence="1">H8</strain>
    </source>
</reference>
<evidence type="ECO:0000313" key="1">
    <source>
        <dbReference type="EMBL" id="MBC8540272.1"/>
    </source>
</evidence>
<dbReference type="EMBL" id="JACRSU010000001">
    <property type="protein sequence ID" value="MBC8540272.1"/>
    <property type="molecule type" value="Genomic_DNA"/>
</dbReference>
<evidence type="ECO:0000313" key="2">
    <source>
        <dbReference type="Proteomes" id="UP000611762"/>
    </source>
</evidence>
<protein>
    <submittedName>
        <fullName evidence="1">Uncharacterized protein</fullName>
    </submittedName>
</protein>
<dbReference type="Proteomes" id="UP000611762">
    <property type="component" value="Unassembled WGS sequence"/>
</dbReference>
<gene>
    <name evidence="1" type="ORF">H8698_04705</name>
</gene>
<dbReference type="AlphaFoldDB" id="A0A926HU69"/>
<comment type="caution">
    <text evidence="1">The sequence shown here is derived from an EMBL/GenBank/DDBJ whole genome shotgun (WGS) entry which is preliminary data.</text>
</comment>
<organism evidence="1 2">
    <name type="scientific">Congzhengia minquanensis</name>
    <dbReference type="NCBI Taxonomy" id="2763657"/>
    <lineage>
        <taxon>Bacteria</taxon>
        <taxon>Bacillati</taxon>
        <taxon>Bacillota</taxon>
        <taxon>Clostridia</taxon>
        <taxon>Eubacteriales</taxon>
        <taxon>Oscillospiraceae</taxon>
        <taxon>Congzhengia</taxon>
    </lineage>
</organism>
<proteinExistence type="predicted"/>
<sequence>MKFNDLYNKIIQGAERYADNAFQNQVTDKSRPDFGGLFYSEYGVALPDHCSTAEFIPVIGFLYYEKTSKFYHSSDLRQRLFDALDYMKRCTREDGLIDLRFNNYDSPPDTAFAITPIGYLAYAAKQMDDTELYTALMEFLVPSAVAVAKGGFHTPNHRWVICAALALIMALEPEKCDFSDVLDSYLKEGIDINSDGLFTERSLGVYDQILSKKMLILSECCKSKLYSAEDFLKIVDVNLKNRLDFTDFDNIVDTDISGRQDYGKKYELGNAAAFIYMSIEQQNGEYAAAAEIAVDSMRPGTNQGYGELSTCLYFFFKHPHWREAELEPAPIRTHVERFMQESQLYRVKEGKLSATVKCDNPAFLKLNYGEVKMPRVSLVMDYFNAIYKAASIEKTDFGIRVYMKSEHNVKQHPAFWMPLGETVAINELLGFRDVERRELNKRPEFDVWIDIYKAENGFDLHVKTDKGLDGVQFSMDFFFEPGGSIETEHCSFRACKDETMFLKKDDAIYVKGNDSIKICGGFYAHKMITPMHSETNGLFRIMLTDFTPVDRVIQLRCGKFSGADGKCYSEKMMKK</sequence>
<name>A0A926HU69_9FIRM</name>